<dbReference type="STRING" id="869213.GCA_000517085_02898"/>
<feature type="transmembrane region" description="Helical" evidence="1">
    <location>
        <begin position="87"/>
        <end position="110"/>
    </location>
</feature>
<dbReference type="Gene3D" id="2.60.120.1440">
    <property type="match status" value="1"/>
</dbReference>
<feature type="domain" description="FecR protein" evidence="2">
    <location>
        <begin position="132"/>
        <end position="218"/>
    </location>
</feature>
<dbReference type="PIRSF" id="PIRSF018266">
    <property type="entry name" value="FecR"/>
    <property type="match status" value="1"/>
</dbReference>
<proteinExistence type="predicted"/>
<feature type="domain" description="Protein FecR C-terminal" evidence="3">
    <location>
        <begin position="263"/>
        <end position="324"/>
    </location>
</feature>
<dbReference type="RefSeq" id="WP_027472391.1">
    <property type="nucleotide sequence ID" value="NZ_BAMD01000070.1"/>
</dbReference>
<keyword evidence="5" id="KW-1185">Reference proteome</keyword>
<dbReference type="Gene3D" id="3.55.50.30">
    <property type="match status" value="1"/>
</dbReference>
<dbReference type="Proteomes" id="UP000019402">
    <property type="component" value="Unassembled WGS sequence"/>
</dbReference>
<evidence type="ECO:0000259" key="2">
    <source>
        <dbReference type="Pfam" id="PF04773"/>
    </source>
</evidence>
<dbReference type="PANTHER" id="PTHR30273">
    <property type="entry name" value="PERIPLASMIC SIGNAL SENSOR AND SIGMA FACTOR ACTIVATOR FECR-RELATED"/>
    <property type="match status" value="1"/>
</dbReference>
<accession>W7Y2U4</accession>
<evidence type="ECO:0000313" key="4">
    <source>
        <dbReference type="EMBL" id="GAF05145.1"/>
    </source>
</evidence>
<evidence type="ECO:0000259" key="3">
    <source>
        <dbReference type="Pfam" id="PF16344"/>
    </source>
</evidence>
<dbReference type="InterPro" id="IPR032508">
    <property type="entry name" value="FecR_C"/>
</dbReference>
<keyword evidence="1" id="KW-0812">Transmembrane</keyword>
<keyword evidence="1" id="KW-1133">Transmembrane helix</keyword>
<dbReference type="InterPro" id="IPR012373">
    <property type="entry name" value="Ferrdict_sens_TM"/>
</dbReference>
<gene>
    <name evidence="4" type="ORF">JCM21142_93869</name>
</gene>
<organism evidence="4 5">
    <name type="scientific">Saccharicrinis fermentans DSM 9555 = JCM 21142</name>
    <dbReference type="NCBI Taxonomy" id="869213"/>
    <lineage>
        <taxon>Bacteria</taxon>
        <taxon>Pseudomonadati</taxon>
        <taxon>Bacteroidota</taxon>
        <taxon>Bacteroidia</taxon>
        <taxon>Marinilabiliales</taxon>
        <taxon>Marinilabiliaceae</taxon>
        <taxon>Saccharicrinis</taxon>
    </lineage>
</organism>
<dbReference type="EMBL" id="BAMD01000070">
    <property type="protein sequence ID" value="GAF05145.1"/>
    <property type="molecule type" value="Genomic_DNA"/>
</dbReference>
<evidence type="ECO:0000256" key="1">
    <source>
        <dbReference type="SAM" id="Phobius"/>
    </source>
</evidence>
<dbReference type="GO" id="GO:0016989">
    <property type="term" value="F:sigma factor antagonist activity"/>
    <property type="evidence" value="ECO:0007669"/>
    <property type="project" value="TreeGrafter"/>
</dbReference>
<dbReference type="Pfam" id="PF16344">
    <property type="entry name" value="FecR_C"/>
    <property type="match status" value="1"/>
</dbReference>
<dbReference type="eggNOG" id="COG3712">
    <property type="taxonomic scope" value="Bacteria"/>
</dbReference>
<dbReference type="InterPro" id="IPR006860">
    <property type="entry name" value="FecR"/>
</dbReference>
<dbReference type="PANTHER" id="PTHR30273:SF2">
    <property type="entry name" value="PROTEIN FECR"/>
    <property type="match status" value="1"/>
</dbReference>
<evidence type="ECO:0000313" key="5">
    <source>
        <dbReference type="Proteomes" id="UP000019402"/>
    </source>
</evidence>
<dbReference type="AlphaFoldDB" id="W7Y2U4"/>
<protein>
    <submittedName>
        <fullName evidence="4">Fec operon regulator FecR</fullName>
    </submittedName>
</protein>
<comment type="caution">
    <text evidence="4">The sequence shown here is derived from an EMBL/GenBank/DDBJ whole genome shotgun (WGS) entry which is preliminary data.</text>
</comment>
<keyword evidence="1" id="KW-0472">Membrane</keyword>
<name>W7Y2U4_9BACT</name>
<sequence>MRDKAIMMNDKLHINWDLAAKVYSGEASQDEVRDFEKWMEEGSHRNEWRQISDNLHMVDHTLVGNSVDLHKAWDDVRAKTLGKQKRYVHLVYAAYGAAVACVIALLILFVNPFSNDVGNSKLITAKSDEAIEIISLNDGSVIDLNRNSSIEYLQSFGKDDRSVSLYGEAFFHVAADTTRPFVIHTSQIQIKVVGTSFNVKAFADALYTEVSVNSGEVEVSSLLNVNNQVVLRAGDRAVFNVKDHSLVKMQVDNDNYMAWKTKKFVFKRDKLAEAIVLIEEVYDVTIEIPEGLDVENHVISSTFDRYDIAHVMDVLNELYGVDFHYHKN</sequence>
<dbReference type="Pfam" id="PF04773">
    <property type="entry name" value="FecR"/>
    <property type="match status" value="1"/>
</dbReference>
<reference evidence="4 5" key="1">
    <citation type="journal article" date="2014" name="Genome Announc.">
        <title>Draft Genome Sequence of Cytophaga fermentans JCM 21142T, a Facultative Anaerobe Isolated from Marine Mud.</title>
        <authorList>
            <person name="Starns D."/>
            <person name="Oshima K."/>
            <person name="Suda W."/>
            <person name="Iino T."/>
            <person name="Yuki M."/>
            <person name="Inoue J."/>
            <person name="Kitamura K."/>
            <person name="Iida T."/>
            <person name="Darby A."/>
            <person name="Hattori M."/>
            <person name="Ohkuma M."/>
        </authorList>
    </citation>
    <scope>NUCLEOTIDE SEQUENCE [LARGE SCALE GENOMIC DNA]</scope>
    <source>
        <strain evidence="4 5">JCM 21142</strain>
    </source>
</reference>
<dbReference type="OrthoDB" id="676789at2"/>